<dbReference type="Proteomes" id="UP000254863">
    <property type="component" value="Unassembled WGS sequence"/>
</dbReference>
<reference evidence="1 2" key="1">
    <citation type="submission" date="2018-06" db="EMBL/GenBank/DDBJ databases">
        <authorList>
            <consortium name="Pathogen Informatics"/>
            <person name="Doyle S."/>
        </authorList>
    </citation>
    <scope>NUCLEOTIDE SEQUENCE [LARGE SCALE GENOMIC DNA]</scope>
    <source>
        <strain evidence="1 2">NCTC11685</strain>
    </source>
</reference>
<protein>
    <submittedName>
        <fullName evidence="1">Lactaldehyde reductase</fullName>
    </submittedName>
</protein>
<accession>A0A7H4PME8</accession>
<gene>
    <name evidence="1" type="ORF">NCTC11685_06902</name>
</gene>
<comment type="caution">
    <text evidence="1">The sequence shown here is derived from an EMBL/GenBank/DDBJ whole genome shotgun (WGS) entry which is preliminary data.</text>
</comment>
<evidence type="ECO:0000313" key="1">
    <source>
        <dbReference type="EMBL" id="STW79571.1"/>
    </source>
</evidence>
<dbReference type="EMBL" id="UGMS01000004">
    <property type="protein sequence ID" value="STW79571.1"/>
    <property type="molecule type" value="Genomic_DNA"/>
</dbReference>
<sequence>MPLAAAALADVCTGGNPRDTNLEEIKALYRQIF</sequence>
<dbReference type="AlphaFoldDB" id="A0A7H4PME8"/>
<proteinExistence type="predicted"/>
<dbReference type="SUPFAM" id="SSF56796">
    <property type="entry name" value="Dehydroquinate synthase-like"/>
    <property type="match status" value="1"/>
</dbReference>
<evidence type="ECO:0000313" key="2">
    <source>
        <dbReference type="Proteomes" id="UP000254863"/>
    </source>
</evidence>
<name>A0A7H4PME8_9ENTR</name>
<organism evidence="1 2">
    <name type="scientific">Klebsiella michiganensis</name>
    <dbReference type="NCBI Taxonomy" id="1134687"/>
    <lineage>
        <taxon>Bacteria</taxon>
        <taxon>Pseudomonadati</taxon>
        <taxon>Pseudomonadota</taxon>
        <taxon>Gammaproteobacteria</taxon>
        <taxon>Enterobacterales</taxon>
        <taxon>Enterobacteriaceae</taxon>
        <taxon>Klebsiella/Raoultella group</taxon>
        <taxon>Klebsiella</taxon>
    </lineage>
</organism>